<evidence type="ECO:0000256" key="13">
    <source>
        <dbReference type="SAM" id="MobiDB-lite"/>
    </source>
</evidence>
<dbReference type="PANTHER" id="PTHR47972">
    <property type="entry name" value="KINESIN-LIKE PROTEIN KLP-3"/>
    <property type="match status" value="1"/>
</dbReference>
<feature type="compositionally biased region" description="Basic and acidic residues" evidence="13">
    <location>
        <begin position="1251"/>
        <end position="1267"/>
    </location>
</feature>
<dbReference type="SUPFAM" id="SSF47031">
    <property type="entry name" value="Second domain of FERM"/>
    <property type="match status" value="1"/>
</dbReference>
<keyword evidence="9" id="KW-0206">Cytoskeleton</keyword>
<dbReference type="InterPro" id="IPR000857">
    <property type="entry name" value="MyTH4_dom"/>
</dbReference>
<feature type="domain" description="MyTH4" evidence="16">
    <location>
        <begin position="115"/>
        <end position="274"/>
    </location>
</feature>
<dbReference type="InterPro" id="IPR035963">
    <property type="entry name" value="FERM_2"/>
</dbReference>
<dbReference type="SUPFAM" id="SSF50729">
    <property type="entry name" value="PH domain-like"/>
    <property type="match status" value="1"/>
</dbReference>
<dbReference type="PROSITE" id="PS51016">
    <property type="entry name" value="MYTH4"/>
    <property type="match status" value="1"/>
</dbReference>
<dbReference type="Proteomes" id="UP001154282">
    <property type="component" value="Unassembled WGS sequence"/>
</dbReference>
<dbReference type="InterPro" id="IPR027417">
    <property type="entry name" value="P-loop_NTPase"/>
</dbReference>
<keyword evidence="18" id="KW-1185">Reference proteome</keyword>
<dbReference type="PROSITE" id="PS50057">
    <property type="entry name" value="FERM_3"/>
    <property type="match status" value="1"/>
</dbReference>
<dbReference type="InterPro" id="IPR011993">
    <property type="entry name" value="PH-like_dom_sf"/>
</dbReference>
<evidence type="ECO:0000259" key="16">
    <source>
        <dbReference type="PROSITE" id="PS51016"/>
    </source>
</evidence>
<keyword evidence="8 11" id="KW-0505">Motor protein</keyword>
<dbReference type="FunFam" id="3.40.850.10:FF:000041">
    <property type="entry name" value="Kinesin-like calmodulin-binding protein"/>
    <property type="match status" value="1"/>
</dbReference>
<dbReference type="GO" id="GO:0003777">
    <property type="term" value="F:microtubule motor activity"/>
    <property type="evidence" value="ECO:0007669"/>
    <property type="project" value="InterPro"/>
</dbReference>
<accession>A0AAV0RHK0</accession>
<evidence type="ECO:0000259" key="14">
    <source>
        <dbReference type="PROSITE" id="PS50057"/>
    </source>
</evidence>
<dbReference type="GO" id="GO:0005524">
    <property type="term" value="F:ATP binding"/>
    <property type="evidence" value="ECO:0007669"/>
    <property type="project" value="UniProtKB-UniRule"/>
</dbReference>
<gene>
    <name evidence="17" type="ORF">LITE_LOCUS48237</name>
</gene>
<dbReference type="Pfam" id="PF02174">
    <property type="entry name" value="IRS"/>
    <property type="match status" value="1"/>
</dbReference>
<dbReference type="SUPFAM" id="SSF56821">
    <property type="entry name" value="Prismane protein-like"/>
    <property type="match status" value="1"/>
</dbReference>
<feature type="domain" description="Kinesin motor" evidence="15">
    <location>
        <begin position="890"/>
        <end position="1211"/>
    </location>
</feature>
<keyword evidence="6" id="KW-0112">Calmodulin-binding</keyword>
<dbReference type="Pfam" id="PF00784">
    <property type="entry name" value="MyTH4"/>
    <property type="match status" value="1"/>
</dbReference>
<dbReference type="InterPro" id="IPR019748">
    <property type="entry name" value="FERM_central"/>
</dbReference>
<dbReference type="InterPro" id="IPR000299">
    <property type="entry name" value="FERM_domain"/>
</dbReference>
<keyword evidence="5 11" id="KW-0067">ATP-binding</keyword>
<evidence type="ECO:0000259" key="15">
    <source>
        <dbReference type="PROSITE" id="PS50067"/>
    </source>
</evidence>
<dbReference type="AlphaFoldDB" id="A0AAV0RHK0"/>
<dbReference type="PROSITE" id="PS00411">
    <property type="entry name" value="KINESIN_MOTOR_1"/>
    <property type="match status" value="1"/>
</dbReference>
<dbReference type="Gene3D" id="3.40.850.10">
    <property type="entry name" value="Kinesin motor domain"/>
    <property type="match status" value="1"/>
</dbReference>
<evidence type="ECO:0000256" key="8">
    <source>
        <dbReference type="ARBA" id="ARBA00023175"/>
    </source>
</evidence>
<dbReference type="CDD" id="cd13200">
    <property type="entry name" value="FERM_C_KCBP"/>
    <property type="match status" value="1"/>
</dbReference>
<sequence>MAQSLRRSVSPYASSYSNGGSEGNSHLHSPINLPNGDGYDSDGSNLSSSAPASPLMALPAELAGAIPLLERFQVEGFLKMMQKQIQSTGRRGFFSKKSTGPPVKEKFTFEDMLCFQKDPIPTSLLKINSDLIGRAAKLFLIILKYMGVDSSDRATPASLDERIELVGKLYKHTLKRAELRDELFAQISKQTRNNPDKQYLIKSWELMYLCASSMPPSKDIGGYLSEYVHDIAYGASTEADVQFLALNTLNALKRSVKAGPRHTIPGREEIEALLTGRRLTTIVFFLDETFEEITYDMATTVADSVEELAGIIKLSAYSSFSLFECRKVVTGSKSADPGNEEYVGLDDNKYIGDLLAEFKAAKERSKGEILHCKLIFKKKLFRESDEAVTDLMFVQLSYVQLQHDYVQGNYPVGRDDAAQLSALQILVEIGYVGSPESCTDWTTLIERLLPRQIAITRGKREWELDILSRYRSLENLTKDDARQQFLRILKTLPYGNSVFFSVRKIDDPIGLLPGRIILGINKRGVHFFRPVPKEYLHSAELRDIMQFGSSNTAVFFKMRVAGVLHIFQFETKQGEEICVALQTHINDVMLRRYSKARSATGSLMNGDLSNNSKPPANVEIYEKRIQNLSKSIEEFQRNTDQLVQALHVRQEQELRLQDELEGLRDSLRSEQQNSTALTVDRDRLRSMCAEKDKALQTALLDKRNMESKLSSLGNLASSKANMVATNYQIQKESLKLQEELKLQKEELHTMQESLEKLRNENMLLEEKISRLEKKKIDEIEVRERNFDQERKASKLRISELEKKLEVASQDLTIAKSTLADREADYSVLQNNLKELEDLREMKEDIDRKNEQTAAILKMQGAQLAEMEALYKEEQVLRKRYFNMIEDMKGKIRVYCRLRPLNEKEIAERERQIVSSTDEFTVEHPWKDDKAKQHLYDRVFDGSASQEDIFEDTRYLVQSAVDGYNVCIFAYGQTGSGKTFTIYGSDGNPGLTLRATAEIFNILKRDSKKFSFSLKAYMVELYQDTLVDLLLPKTAKPLKLDIKKDSKGMVSVENATVKSISSFEDLKTIIQRGSERRHTSGTQMNEESSRSHLILSVVIESTNLQTQSVARGKISFVDLAGSERIKKSGSTGNQLKEAQSINKSLSALGDVISALSTGGQHIPYRNHKLTMLMSDSLGGNAKTLMFVNVSPAGSNLDETYNSLTYASRVRAIVNDPSKNVSSKEIARLKKQIAHWKEQAGRRGDEEELEEIQEQRTPAKERSDGRYSL</sequence>
<evidence type="ECO:0000256" key="7">
    <source>
        <dbReference type="ARBA" id="ARBA00023054"/>
    </source>
</evidence>
<evidence type="ECO:0000256" key="3">
    <source>
        <dbReference type="ARBA" id="ARBA00022490"/>
    </source>
</evidence>
<dbReference type="Gene3D" id="2.30.29.30">
    <property type="entry name" value="Pleckstrin-homology domain (PH domain)/Phosphotyrosine-binding domain (PTB)"/>
    <property type="match status" value="1"/>
</dbReference>
<dbReference type="InterPro" id="IPR038185">
    <property type="entry name" value="MyTH4_dom_sf"/>
</dbReference>
<feature type="compositionally biased region" description="Polar residues" evidence="13">
    <location>
        <begin position="1"/>
        <end position="13"/>
    </location>
</feature>
<dbReference type="PROSITE" id="PS50067">
    <property type="entry name" value="KINESIN_MOTOR_2"/>
    <property type="match status" value="1"/>
</dbReference>
<dbReference type="SUPFAM" id="SSF52540">
    <property type="entry name" value="P-loop containing nucleoside triphosphate hydrolases"/>
    <property type="match status" value="1"/>
</dbReference>
<feature type="region of interest" description="Disordered" evidence="13">
    <location>
        <begin position="1235"/>
        <end position="1267"/>
    </location>
</feature>
<dbReference type="Gene3D" id="1.20.80.10">
    <property type="match status" value="1"/>
</dbReference>
<dbReference type="FunFam" id="2.30.29.30:FF:000131">
    <property type="entry name" value="Kinesin-like calmodulin-binding protein (ZWICHEL)"/>
    <property type="match status" value="1"/>
</dbReference>
<dbReference type="InterPro" id="IPR036961">
    <property type="entry name" value="Kinesin_motor_dom_sf"/>
</dbReference>
<evidence type="ECO:0000256" key="5">
    <source>
        <dbReference type="ARBA" id="ARBA00022840"/>
    </source>
</evidence>
<dbReference type="InterPro" id="IPR014352">
    <property type="entry name" value="FERM/acyl-CoA-bd_prot_sf"/>
</dbReference>
<evidence type="ECO:0000256" key="6">
    <source>
        <dbReference type="ARBA" id="ARBA00022860"/>
    </source>
</evidence>
<dbReference type="InterPro" id="IPR011254">
    <property type="entry name" value="Prismane-like_sf"/>
</dbReference>
<evidence type="ECO:0000256" key="4">
    <source>
        <dbReference type="ARBA" id="ARBA00022741"/>
    </source>
</evidence>
<dbReference type="SMART" id="SM00139">
    <property type="entry name" value="MyTH4"/>
    <property type="match status" value="1"/>
</dbReference>
<dbReference type="FunFam" id="1.20.80.10:FF:000018">
    <property type="entry name" value="Kinesin-like calmodulin binding protein"/>
    <property type="match status" value="1"/>
</dbReference>
<feature type="coiled-coil region" evidence="12">
    <location>
        <begin position="618"/>
        <end position="673"/>
    </location>
</feature>
<dbReference type="GO" id="GO:0005516">
    <property type="term" value="F:calmodulin binding"/>
    <property type="evidence" value="ECO:0007669"/>
    <property type="project" value="UniProtKB-KW"/>
</dbReference>
<evidence type="ECO:0000256" key="9">
    <source>
        <dbReference type="ARBA" id="ARBA00023212"/>
    </source>
</evidence>
<evidence type="ECO:0000256" key="1">
    <source>
        <dbReference type="ARBA" id="ARBA00004245"/>
    </source>
</evidence>
<feature type="region of interest" description="Disordered" evidence="13">
    <location>
        <begin position="1"/>
        <end position="47"/>
    </location>
</feature>
<dbReference type="GO" id="GO:0008017">
    <property type="term" value="F:microtubule binding"/>
    <property type="evidence" value="ECO:0007669"/>
    <property type="project" value="InterPro"/>
</dbReference>
<dbReference type="CDD" id="cd14473">
    <property type="entry name" value="FERM_B-lobe"/>
    <property type="match status" value="1"/>
</dbReference>
<feature type="domain" description="FERM" evidence="14">
    <location>
        <begin position="279"/>
        <end position="593"/>
    </location>
</feature>
<dbReference type="SMART" id="SM00295">
    <property type="entry name" value="B41"/>
    <property type="match status" value="1"/>
</dbReference>
<keyword evidence="4 11" id="KW-0547">Nucleotide-binding</keyword>
<dbReference type="Gene3D" id="3.10.20.90">
    <property type="entry name" value="Phosphatidylinositol 3-kinase Catalytic Subunit, Chain A, domain 1"/>
    <property type="match status" value="1"/>
</dbReference>
<dbReference type="PANTHER" id="PTHR47972:SF16">
    <property type="entry name" value="KINESIN-LIKE PROTEIN"/>
    <property type="match status" value="1"/>
</dbReference>
<evidence type="ECO:0000256" key="12">
    <source>
        <dbReference type="SAM" id="Coils"/>
    </source>
</evidence>
<dbReference type="GO" id="GO:0005856">
    <property type="term" value="C:cytoskeleton"/>
    <property type="evidence" value="ECO:0007669"/>
    <property type="project" value="UniProtKB-SubCell"/>
</dbReference>
<feature type="coiled-coil region" evidence="12">
    <location>
        <begin position="733"/>
        <end position="855"/>
    </location>
</feature>
<dbReference type="GO" id="GO:0016491">
    <property type="term" value="F:oxidoreductase activity"/>
    <property type="evidence" value="ECO:0007669"/>
    <property type="project" value="InterPro"/>
</dbReference>
<dbReference type="FunFam" id="3.10.20.90:FF:000090">
    <property type="entry name" value="Kinesin-like calmodulin-binding protein (ZWICHEL)"/>
    <property type="match status" value="1"/>
</dbReference>
<dbReference type="EMBL" id="CAMGYJ010000011">
    <property type="protein sequence ID" value="CAI0557132.1"/>
    <property type="molecule type" value="Genomic_DNA"/>
</dbReference>
<proteinExistence type="inferred from homology"/>
<organism evidence="17 18">
    <name type="scientific">Linum tenue</name>
    <dbReference type="NCBI Taxonomy" id="586396"/>
    <lineage>
        <taxon>Eukaryota</taxon>
        <taxon>Viridiplantae</taxon>
        <taxon>Streptophyta</taxon>
        <taxon>Embryophyta</taxon>
        <taxon>Tracheophyta</taxon>
        <taxon>Spermatophyta</taxon>
        <taxon>Magnoliopsida</taxon>
        <taxon>eudicotyledons</taxon>
        <taxon>Gunneridae</taxon>
        <taxon>Pentapetalae</taxon>
        <taxon>rosids</taxon>
        <taxon>fabids</taxon>
        <taxon>Malpighiales</taxon>
        <taxon>Linaceae</taxon>
        <taxon>Linum</taxon>
    </lineage>
</organism>
<name>A0AAV0RHK0_9ROSI</name>
<evidence type="ECO:0000256" key="10">
    <source>
        <dbReference type="ARBA" id="ARBA00075899"/>
    </source>
</evidence>
<evidence type="ECO:0000256" key="11">
    <source>
        <dbReference type="PROSITE-ProRule" id="PRU00283"/>
    </source>
</evidence>
<evidence type="ECO:0000313" key="18">
    <source>
        <dbReference type="Proteomes" id="UP001154282"/>
    </source>
</evidence>
<dbReference type="FunFam" id="1.25.40.530:FF:000005">
    <property type="entry name" value="Kinesin-like calmodulin-binding protein (ZWICHEL)"/>
    <property type="match status" value="1"/>
</dbReference>
<dbReference type="InterPro" id="IPR001752">
    <property type="entry name" value="Kinesin_motor_dom"/>
</dbReference>
<dbReference type="PRINTS" id="PR00380">
    <property type="entry name" value="KINESINHEAVY"/>
</dbReference>
<dbReference type="Pfam" id="PF00373">
    <property type="entry name" value="FERM_M"/>
    <property type="match status" value="1"/>
</dbReference>
<dbReference type="InterPro" id="IPR027640">
    <property type="entry name" value="Kinesin-like_fam"/>
</dbReference>
<dbReference type="Gene3D" id="1.25.40.530">
    <property type="entry name" value="MyTH4 domain"/>
    <property type="match status" value="1"/>
</dbReference>
<dbReference type="CDD" id="cd01366">
    <property type="entry name" value="KISc_C_terminal"/>
    <property type="match status" value="1"/>
</dbReference>
<keyword evidence="3" id="KW-0963">Cytoplasm</keyword>
<comment type="similarity">
    <text evidence="2">Belongs to the TRAFAC class myosin-kinesin ATPase superfamily. Kinesin family. KIN-14 subfamily.</text>
</comment>
<feature type="binding site" evidence="11">
    <location>
        <begin position="971"/>
        <end position="978"/>
    </location>
    <ligand>
        <name>ATP</name>
        <dbReference type="ChEBI" id="CHEBI:30616"/>
    </ligand>
</feature>
<reference evidence="17" key="1">
    <citation type="submission" date="2022-08" db="EMBL/GenBank/DDBJ databases">
        <authorList>
            <person name="Gutierrez-Valencia J."/>
        </authorList>
    </citation>
    <scope>NUCLEOTIDE SEQUENCE</scope>
</reference>
<protein>
    <recommendedName>
        <fullName evidence="10">Kinesin-like calmodulin-binding protein</fullName>
    </recommendedName>
</protein>
<dbReference type="InterPro" id="IPR002404">
    <property type="entry name" value="IRS_PTB"/>
</dbReference>
<dbReference type="Gene3D" id="6.10.250.760">
    <property type="match status" value="1"/>
</dbReference>
<dbReference type="InterPro" id="IPR019821">
    <property type="entry name" value="Kinesin_motor_CS"/>
</dbReference>
<dbReference type="Pfam" id="PF00225">
    <property type="entry name" value="Kinesin"/>
    <property type="match status" value="1"/>
</dbReference>
<evidence type="ECO:0000256" key="2">
    <source>
        <dbReference type="ARBA" id="ARBA00010899"/>
    </source>
</evidence>
<dbReference type="SMART" id="SM00129">
    <property type="entry name" value="KISc"/>
    <property type="match status" value="1"/>
</dbReference>
<dbReference type="GO" id="GO:0007018">
    <property type="term" value="P:microtubule-based movement"/>
    <property type="evidence" value="ECO:0007669"/>
    <property type="project" value="InterPro"/>
</dbReference>
<comment type="caution">
    <text evidence="17">The sequence shown here is derived from an EMBL/GenBank/DDBJ whole genome shotgun (WGS) entry which is preliminary data.</text>
</comment>
<comment type="subcellular location">
    <subcellularLocation>
        <location evidence="1">Cytoplasm</location>
        <location evidence="1">Cytoskeleton</location>
    </subcellularLocation>
</comment>
<keyword evidence="7 12" id="KW-0175">Coiled coil</keyword>
<dbReference type="InterPro" id="IPR019749">
    <property type="entry name" value="Band_41_domain"/>
</dbReference>
<evidence type="ECO:0000313" key="17">
    <source>
        <dbReference type="EMBL" id="CAI0557132.1"/>
    </source>
</evidence>